<dbReference type="Proteomes" id="UP001565368">
    <property type="component" value="Unassembled WGS sequence"/>
</dbReference>
<evidence type="ECO:0000313" key="1">
    <source>
        <dbReference type="EMBL" id="KAL1411759.1"/>
    </source>
</evidence>
<dbReference type="GeneID" id="95983769"/>
<protein>
    <submittedName>
        <fullName evidence="1">Uncharacterized protein</fullName>
    </submittedName>
</protein>
<dbReference type="RefSeq" id="XP_069211703.1">
    <property type="nucleotide sequence ID" value="XM_069351317.1"/>
</dbReference>
<accession>A0ABR3QAL2</accession>
<dbReference type="EMBL" id="JBBXJM010000002">
    <property type="protein sequence ID" value="KAL1411759.1"/>
    <property type="molecule type" value="Genomic_DNA"/>
</dbReference>
<organism evidence="1 2">
    <name type="scientific">Vanrija albida</name>
    <dbReference type="NCBI Taxonomy" id="181172"/>
    <lineage>
        <taxon>Eukaryota</taxon>
        <taxon>Fungi</taxon>
        <taxon>Dikarya</taxon>
        <taxon>Basidiomycota</taxon>
        <taxon>Agaricomycotina</taxon>
        <taxon>Tremellomycetes</taxon>
        <taxon>Trichosporonales</taxon>
        <taxon>Trichosporonaceae</taxon>
        <taxon>Vanrija</taxon>
    </lineage>
</organism>
<proteinExistence type="predicted"/>
<sequence>MRRVKGLKSCILVVKATLEAFDGAPSGRAGGGGGGGVVGISGTPLYLTSGDEDLEEDYSLQGLVLGSVTDDVDFCLRAIRSNYLWPREGDKVHDTGDPMEDFRFGAMMLAPCNMPLKIHSLIPPTYIWALSRSWANAKNDKETWIVLFKDLIELAKLDD</sequence>
<reference evidence="1 2" key="1">
    <citation type="submission" date="2023-08" db="EMBL/GenBank/DDBJ databases">
        <title>Annotated Genome Sequence of Vanrija albida AlHP1.</title>
        <authorList>
            <person name="Herzog R."/>
        </authorList>
    </citation>
    <scope>NUCLEOTIDE SEQUENCE [LARGE SCALE GENOMIC DNA]</scope>
    <source>
        <strain evidence="1 2">AlHP1</strain>
    </source>
</reference>
<comment type="caution">
    <text evidence="1">The sequence shown here is derived from an EMBL/GenBank/DDBJ whole genome shotgun (WGS) entry which is preliminary data.</text>
</comment>
<keyword evidence="2" id="KW-1185">Reference proteome</keyword>
<evidence type="ECO:0000313" key="2">
    <source>
        <dbReference type="Proteomes" id="UP001565368"/>
    </source>
</evidence>
<name>A0ABR3QAL2_9TREE</name>
<gene>
    <name evidence="1" type="ORF">Q8F55_002726</name>
</gene>